<proteinExistence type="predicted"/>
<dbReference type="Gene3D" id="1.20.58.900">
    <property type="match status" value="2"/>
</dbReference>
<protein>
    <submittedName>
        <fullName evidence="5">DENN domain-containing protein 5B</fullName>
    </submittedName>
</protein>
<dbReference type="Gene3D" id="2.60.60.20">
    <property type="entry name" value="PLAT/LH2 domain"/>
    <property type="match status" value="1"/>
</dbReference>
<dbReference type="PROSITE" id="PS50826">
    <property type="entry name" value="RUN"/>
    <property type="match status" value="2"/>
</dbReference>
<accession>A0A1D2MA41</accession>
<dbReference type="GO" id="GO:0005085">
    <property type="term" value="F:guanyl-nucleotide exchange factor activity"/>
    <property type="evidence" value="ECO:0007669"/>
    <property type="project" value="InterPro"/>
</dbReference>
<feature type="domain" description="RUN" evidence="4">
    <location>
        <begin position="1"/>
        <end position="131"/>
    </location>
</feature>
<evidence type="ECO:0000259" key="4">
    <source>
        <dbReference type="PROSITE" id="PS50826"/>
    </source>
</evidence>
<dbReference type="OMA" id="DELMETC"/>
<dbReference type="EMBL" id="LJIJ01002323">
    <property type="protein sequence ID" value="ODM89847.1"/>
    <property type="molecule type" value="Genomic_DNA"/>
</dbReference>
<feature type="region of interest" description="Disordered" evidence="2">
    <location>
        <begin position="1"/>
        <end position="31"/>
    </location>
</feature>
<comment type="caution">
    <text evidence="5">The sequence shown here is derived from an EMBL/GenBank/DDBJ whole genome shotgun (WGS) entry which is preliminary data.</text>
</comment>
<evidence type="ECO:0000256" key="1">
    <source>
        <dbReference type="PROSITE-ProRule" id="PRU00152"/>
    </source>
</evidence>
<name>A0A1D2MA41_ORCCI</name>
<dbReference type="InterPro" id="IPR001024">
    <property type="entry name" value="PLAT/LH2_dom"/>
</dbReference>
<dbReference type="Pfam" id="PF02759">
    <property type="entry name" value="RUN"/>
    <property type="match status" value="2"/>
</dbReference>
<sequence>MASELNLNVATPGRGSRDPRRSPEKREVKPKPLEMPVLKPLPVSIAFDMRNIQAISEIKSEIGYARAWIRLSLEKKVLSRHLKALLADDELLRGFYKRTAFLRSEDEREHFLLHLLSLNTADYYCFTNTYVNIVLPYRMVIFPSKRFSISTTTANVWTSVSGTLGEMGPISVPKNTLEFMFQHKNLGLVTNMHIGHDNSGVSPKWMIDYVLIRNEVTGHCVKFPCGRWLGRDIDDGSTERLLVGEPYIDGEECPADTRLKTPTRARSPSVPRKPYESRLTPSEIQEGLSDTVNKIVKYFFQSEKDRGSLTVLLCGDNGLVSALEQVFLFGFKSSRVFGKNIYLWDYFVKVQEVFGRKVTNEDFELIIVNDDSSESSEHVVNVSLYCELIRKISFYASSLGKDGKFQLFICLCAREHLLPRLPQIMANLDITREMYDDHSFLRNPDLLQDMVQVVLALDDYDIILKHSLTKGID</sequence>
<dbReference type="InterPro" id="IPR047278">
    <property type="entry name" value="DEN5A/B"/>
</dbReference>
<dbReference type="STRING" id="48709.A0A1D2MA41"/>
<reference evidence="5 6" key="1">
    <citation type="journal article" date="2016" name="Genome Biol. Evol.">
        <title>Gene Family Evolution Reflects Adaptation to Soil Environmental Stressors in the Genome of the Collembolan Orchesella cincta.</title>
        <authorList>
            <person name="Faddeeva-Vakhrusheva A."/>
            <person name="Derks M.F."/>
            <person name="Anvar S.Y."/>
            <person name="Agamennone V."/>
            <person name="Suring W."/>
            <person name="Smit S."/>
            <person name="van Straalen N.M."/>
            <person name="Roelofs D."/>
        </authorList>
    </citation>
    <scope>NUCLEOTIDE SEQUENCE [LARGE SCALE GENOMIC DNA]</scope>
    <source>
        <tissue evidence="5">Mixed pool</tissue>
    </source>
</reference>
<evidence type="ECO:0000259" key="3">
    <source>
        <dbReference type="PROSITE" id="PS50095"/>
    </source>
</evidence>
<feature type="domain" description="PLAT" evidence="3">
    <location>
        <begin position="135"/>
        <end position="243"/>
    </location>
</feature>
<comment type="caution">
    <text evidence="1">Lacks conserved residue(s) required for the propagation of feature annotation.</text>
</comment>
<gene>
    <name evidence="5" type="ORF">Ocin01_16833</name>
</gene>
<dbReference type="OrthoDB" id="6019893at2759"/>
<dbReference type="CDD" id="cd17678">
    <property type="entry name" value="RUN2_DENND5"/>
    <property type="match status" value="1"/>
</dbReference>
<evidence type="ECO:0000256" key="2">
    <source>
        <dbReference type="SAM" id="MobiDB-lite"/>
    </source>
</evidence>
<dbReference type="InterPro" id="IPR004012">
    <property type="entry name" value="Run_dom"/>
</dbReference>
<feature type="domain" description="RUN" evidence="4">
    <location>
        <begin position="310"/>
        <end position="469"/>
    </location>
</feature>
<dbReference type="Pfam" id="PF01477">
    <property type="entry name" value="PLAT"/>
    <property type="match status" value="1"/>
</dbReference>
<dbReference type="AlphaFoldDB" id="A0A1D2MA41"/>
<feature type="region of interest" description="Disordered" evidence="2">
    <location>
        <begin position="253"/>
        <end position="276"/>
    </location>
</feature>
<dbReference type="SUPFAM" id="SSF140741">
    <property type="entry name" value="RUN domain-like"/>
    <property type="match status" value="2"/>
</dbReference>
<organism evidence="5 6">
    <name type="scientific">Orchesella cincta</name>
    <name type="common">Springtail</name>
    <name type="synonym">Podura cincta</name>
    <dbReference type="NCBI Taxonomy" id="48709"/>
    <lineage>
        <taxon>Eukaryota</taxon>
        <taxon>Metazoa</taxon>
        <taxon>Ecdysozoa</taxon>
        <taxon>Arthropoda</taxon>
        <taxon>Hexapoda</taxon>
        <taxon>Collembola</taxon>
        <taxon>Entomobryomorpha</taxon>
        <taxon>Entomobryoidea</taxon>
        <taxon>Orchesellidae</taxon>
        <taxon>Orchesellinae</taxon>
        <taxon>Orchesella</taxon>
    </lineage>
</organism>
<evidence type="ECO:0000313" key="6">
    <source>
        <dbReference type="Proteomes" id="UP000094527"/>
    </source>
</evidence>
<dbReference type="InterPro" id="IPR036392">
    <property type="entry name" value="PLAT/LH2_dom_sf"/>
</dbReference>
<evidence type="ECO:0000313" key="5">
    <source>
        <dbReference type="EMBL" id="ODM89847.1"/>
    </source>
</evidence>
<dbReference type="PANTHER" id="PTHR46070:SF1">
    <property type="entry name" value="PINSTRIPE, ISOFORM A"/>
    <property type="match status" value="1"/>
</dbReference>
<dbReference type="SUPFAM" id="SSF49723">
    <property type="entry name" value="Lipase/lipooxygenase domain (PLAT/LH2 domain)"/>
    <property type="match status" value="1"/>
</dbReference>
<feature type="compositionally biased region" description="Basic and acidic residues" evidence="2">
    <location>
        <begin position="15"/>
        <end position="31"/>
    </location>
</feature>
<dbReference type="PROSITE" id="PS50095">
    <property type="entry name" value="PLAT"/>
    <property type="match status" value="1"/>
</dbReference>
<dbReference type="InterPro" id="IPR037213">
    <property type="entry name" value="Run_dom_sf"/>
</dbReference>
<dbReference type="PANTHER" id="PTHR46070">
    <property type="entry name" value="PINSTRIPE, ISOFORM A"/>
    <property type="match status" value="1"/>
</dbReference>
<dbReference type="GO" id="GO:0031267">
    <property type="term" value="F:small GTPase binding"/>
    <property type="evidence" value="ECO:0007669"/>
    <property type="project" value="InterPro"/>
</dbReference>
<dbReference type="Proteomes" id="UP000094527">
    <property type="component" value="Unassembled WGS sequence"/>
</dbReference>
<dbReference type="SMART" id="SM00593">
    <property type="entry name" value="RUN"/>
    <property type="match status" value="2"/>
</dbReference>
<keyword evidence="6" id="KW-1185">Reference proteome</keyword>